<sequence length="130" mass="14613">MFCGLNDSPSSSTQVAPPKASAFSRYNRLNTGSGDPQLYAHTQKTSSLLFGYRFLLRKCCTPKEGSLLRAVFVAVLTALETRYAQNPLAVPSRVEDPGAEDALQTWIRRHYTWALTVLHRDLVVELQRDR</sequence>
<reference evidence="2" key="1">
    <citation type="journal article" date="2015" name="Nat. Genet.">
        <title>The genome and transcriptome of the zoonotic hookworm Ancylostoma ceylanicum identify infection-specific gene families.</title>
        <authorList>
            <person name="Schwarz E.M."/>
            <person name="Hu Y."/>
            <person name="Antoshechkin I."/>
            <person name="Miller M.M."/>
            <person name="Sternberg P.W."/>
            <person name="Aroian R.V."/>
        </authorList>
    </citation>
    <scope>NUCLEOTIDE SEQUENCE</scope>
    <source>
        <strain evidence="2">HY135</strain>
    </source>
</reference>
<dbReference type="AlphaFoldDB" id="A0A016V151"/>
<proteinExistence type="predicted"/>
<name>A0A016V151_9BILA</name>
<dbReference type="EMBL" id="JARK01001356">
    <property type="protein sequence ID" value="EYC20971.1"/>
    <property type="molecule type" value="Genomic_DNA"/>
</dbReference>
<keyword evidence="2" id="KW-1185">Reference proteome</keyword>
<evidence type="ECO:0000313" key="1">
    <source>
        <dbReference type="EMBL" id="EYC20971.1"/>
    </source>
</evidence>
<evidence type="ECO:0000313" key="2">
    <source>
        <dbReference type="Proteomes" id="UP000024635"/>
    </source>
</evidence>
<organism evidence="1 2">
    <name type="scientific">Ancylostoma ceylanicum</name>
    <dbReference type="NCBI Taxonomy" id="53326"/>
    <lineage>
        <taxon>Eukaryota</taxon>
        <taxon>Metazoa</taxon>
        <taxon>Ecdysozoa</taxon>
        <taxon>Nematoda</taxon>
        <taxon>Chromadorea</taxon>
        <taxon>Rhabditida</taxon>
        <taxon>Rhabditina</taxon>
        <taxon>Rhabditomorpha</taxon>
        <taxon>Strongyloidea</taxon>
        <taxon>Ancylostomatidae</taxon>
        <taxon>Ancylostomatinae</taxon>
        <taxon>Ancylostoma</taxon>
    </lineage>
</organism>
<gene>
    <name evidence="1" type="primary">Acey_s0020.g160</name>
    <name evidence="1" type="ORF">Y032_0020g160</name>
</gene>
<accession>A0A016V151</accession>
<comment type="caution">
    <text evidence="1">The sequence shown here is derived from an EMBL/GenBank/DDBJ whole genome shotgun (WGS) entry which is preliminary data.</text>
</comment>
<dbReference type="Proteomes" id="UP000024635">
    <property type="component" value="Unassembled WGS sequence"/>
</dbReference>
<protein>
    <submittedName>
        <fullName evidence="1">Uncharacterized protein</fullName>
    </submittedName>
</protein>